<dbReference type="GO" id="GO:0016787">
    <property type="term" value="F:hydrolase activity"/>
    <property type="evidence" value="ECO:0007669"/>
    <property type="project" value="UniProtKB-UniRule"/>
</dbReference>
<evidence type="ECO:0000256" key="1">
    <source>
        <dbReference type="ARBA" id="ARBA00022801"/>
    </source>
</evidence>
<dbReference type="InterPro" id="IPR002641">
    <property type="entry name" value="PNPLA_dom"/>
</dbReference>
<keyword evidence="7" id="KW-1185">Reference proteome</keyword>
<feature type="short sequence motif" description="GXGXXG" evidence="4">
    <location>
        <begin position="53"/>
        <end position="58"/>
    </location>
</feature>
<accession>V2TCZ3</accession>
<feature type="active site" description="Proton acceptor" evidence="4">
    <location>
        <position position="194"/>
    </location>
</feature>
<feature type="short sequence motif" description="GXSXG" evidence="4">
    <location>
        <begin position="80"/>
        <end position="84"/>
    </location>
</feature>
<evidence type="ECO:0000256" key="3">
    <source>
        <dbReference type="ARBA" id="ARBA00023098"/>
    </source>
</evidence>
<evidence type="ECO:0000256" key="4">
    <source>
        <dbReference type="PROSITE-ProRule" id="PRU01161"/>
    </source>
</evidence>
<evidence type="ECO:0000256" key="2">
    <source>
        <dbReference type="ARBA" id="ARBA00022963"/>
    </source>
</evidence>
<dbReference type="Pfam" id="PF01734">
    <property type="entry name" value="Patatin"/>
    <property type="match status" value="1"/>
</dbReference>
<feature type="short sequence motif" description="DGA/G" evidence="4">
    <location>
        <begin position="194"/>
        <end position="196"/>
    </location>
</feature>
<keyword evidence="1 4" id="KW-0378">Hydrolase</keyword>
<dbReference type="GO" id="GO:0016042">
    <property type="term" value="P:lipid catabolic process"/>
    <property type="evidence" value="ECO:0007669"/>
    <property type="project" value="UniProtKB-UniRule"/>
</dbReference>
<name>V2TCZ3_9GAMM</name>
<sequence length="315" mass="34178">MPQIPYHEMLLTMTKFRHLSFLLGFCTMLLGCTTAEKIQKQPREPIIALALGGGGAKGFAHIGVIKVLESHGIKPKIVTGTSAGSFVGSIYASGKTPYQLQQIAYQLKESDLRDLTFSRQGFLIGQKLQDYINAQVDNKPIQQFPIRFAAVATRLDNGQKVDFIRGNTGQAVRASCSIPNVFIPARIGGVDYVDGGLVSPIPVKTAKDMGADIVIAVDISARPTGTKNTASNMWGLLDQTINIMGQQSIQDELKYANIVIRPRVDHIGVMDLNVANQAIIEGEKATQSQLKQIDAAIAQFKHSPAAYMPAPKAKF</sequence>
<evidence type="ECO:0000313" key="7">
    <source>
        <dbReference type="Proteomes" id="UP000023785"/>
    </source>
</evidence>
<evidence type="ECO:0000313" key="6">
    <source>
        <dbReference type="EMBL" id="ESK40518.1"/>
    </source>
</evidence>
<dbReference type="InterPro" id="IPR016035">
    <property type="entry name" value="Acyl_Trfase/lysoPLipase"/>
</dbReference>
<keyword evidence="3 4" id="KW-0443">Lipid metabolism</keyword>
<dbReference type="InterPro" id="IPR050301">
    <property type="entry name" value="NTE"/>
</dbReference>
<dbReference type="HOGENOM" id="CLU_047251_1_0_6"/>
<dbReference type="eggNOG" id="COG1752">
    <property type="taxonomic scope" value="Bacteria"/>
</dbReference>
<dbReference type="CDD" id="cd07205">
    <property type="entry name" value="Pat_PNPLA6_PNPLA7_NTE1_like"/>
    <property type="match status" value="1"/>
</dbReference>
<comment type="caution">
    <text evidence="6">The sequence shown here is derived from an EMBL/GenBank/DDBJ whole genome shotgun (WGS) entry which is preliminary data.</text>
</comment>
<dbReference type="PANTHER" id="PTHR14226:SF76">
    <property type="entry name" value="NTE FAMILY PROTEIN RSSA"/>
    <property type="match status" value="1"/>
</dbReference>
<dbReference type="Proteomes" id="UP000023785">
    <property type="component" value="Unassembled WGS sequence"/>
</dbReference>
<gene>
    <name evidence="6" type="ORF">P256_00971</name>
</gene>
<dbReference type="STRING" id="1392540.P256_00971"/>
<dbReference type="AlphaFoldDB" id="V2TCZ3"/>
<dbReference type="PROSITE" id="PS51635">
    <property type="entry name" value="PNPLA"/>
    <property type="match status" value="1"/>
</dbReference>
<protein>
    <recommendedName>
        <fullName evidence="5">PNPLA domain-containing protein</fullName>
    </recommendedName>
</protein>
<keyword evidence="2 4" id="KW-0442">Lipid degradation</keyword>
<dbReference type="PATRIC" id="fig|1392540.3.peg.941"/>
<evidence type="ECO:0000259" key="5">
    <source>
        <dbReference type="PROSITE" id="PS51635"/>
    </source>
</evidence>
<organism evidence="6 7">
    <name type="scientific">Acinetobacter nectaris CIP 110549</name>
    <dbReference type="NCBI Taxonomy" id="1392540"/>
    <lineage>
        <taxon>Bacteria</taxon>
        <taxon>Pseudomonadati</taxon>
        <taxon>Pseudomonadota</taxon>
        <taxon>Gammaproteobacteria</taxon>
        <taxon>Moraxellales</taxon>
        <taxon>Moraxellaceae</taxon>
        <taxon>Acinetobacter</taxon>
    </lineage>
</organism>
<dbReference type="Gene3D" id="3.40.1090.10">
    <property type="entry name" value="Cytosolic phospholipase A2 catalytic domain"/>
    <property type="match status" value="2"/>
</dbReference>
<dbReference type="SUPFAM" id="SSF52151">
    <property type="entry name" value="FabD/lysophospholipase-like"/>
    <property type="match status" value="1"/>
</dbReference>
<feature type="active site" description="Nucleophile" evidence="4">
    <location>
        <position position="82"/>
    </location>
</feature>
<dbReference type="PANTHER" id="PTHR14226">
    <property type="entry name" value="NEUROPATHY TARGET ESTERASE/SWISS CHEESE D.MELANOGASTER"/>
    <property type="match status" value="1"/>
</dbReference>
<dbReference type="EMBL" id="AYER01000003">
    <property type="protein sequence ID" value="ESK40518.1"/>
    <property type="molecule type" value="Genomic_DNA"/>
</dbReference>
<feature type="domain" description="PNPLA" evidence="5">
    <location>
        <begin position="49"/>
        <end position="207"/>
    </location>
</feature>
<reference evidence="6 7" key="1">
    <citation type="submission" date="2013-10" db="EMBL/GenBank/DDBJ databases">
        <title>The Genome Sequence of Acinetobacter nectaris CIP 110549.</title>
        <authorList>
            <consortium name="The Broad Institute Genomics Platform"/>
            <consortium name="The Broad Institute Genome Sequencing Center for Infectious Disease"/>
            <person name="Cerqueira G."/>
            <person name="Feldgarden M."/>
            <person name="Courvalin P."/>
            <person name="Grillot-Courvalin C."/>
            <person name="Clermont D."/>
            <person name="Rocha E."/>
            <person name="Yoon E.-J."/>
            <person name="Nemec A."/>
            <person name="Young S.K."/>
            <person name="Zeng Q."/>
            <person name="Gargeya S."/>
            <person name="Fitzgerald M."/>
            <person name="Abouelleil A."/>
            <person name="Alvarado L."/>
            <person name="Berlin A.M."/>
            <person name="Chapman S.B."/>
            <person name="Gainer-Dewar J."/>
            <person name="Goldberg J."/>
            <person name="Gnerre S."/>
            <person name="Griggs A."/>
            <person name="Gujja S."/>
            <person name="Hansen M."/>
            <person name="Howarth C."/>
            <person name="Imamovic A."/>
            <person name="Ireland A."/>
            <person name="Larimer J."/>
            <person name="McCowan C."/>
            <person name="Murphy C."/>
            <person name="Pearson M."/>
            <person name="Poon T.W."/>
            <person name="Priest M."/>
            <person name="Roberts A."/>
            <person name="Saif S."/>
            <person name="Shea T."/>
            <person name="Sykes S."/>
            <person name="Wortman J."/>
            <person name="Nusbaum C."/>
            <person name="Birren B."/>
        </authorList>
    </citation>
    <scope>NUCLEOTIDE SEQUENCE [LARGE SCALE GENOMIC DNA]</scope>
    <source>
        <strain evidence="6 7">CIP 110549</strain>
    </source>
</reference>
<proteinExistence type="predicted"/>